<gene>
    <name evidence="2" type="ORF">SAMN05444486_10367</name>
</gene>
<dbReference type="PANTHER" id="PTHR43283">
    <property type="entry name" value="BETA-LACTAMASE-RELATED"/>
    <property type="match status" value="1"/>
</dbReference>
<proteinExistence type="predicted"/>
<accession>A0A1H3LP07</accession>
<feature type="domain" description="Beta-lactamase-related" evidence="1">
    <location>
        <begin position="10"/>
        <end position="382"/>
    </location>
</feature>
<dbReference type="RefSeq" id="WP_089891859.1">
    <property type="nucleotide sequence ID" value="NZ_CALJFH010000019.1"/>
</dbReference>
<evidence type="ECO:0000259" key="1">
    <source>
        <dbReference type="Pfam" id="PF00144"/>
    </source>
</evidence>
<dbReference type="Pfam" id="PF00144">
    <property type="entry name" value="Beta-lactamase"/>
    <property type="match status" value="1"/>
</dbReference>
<evidence type="ECO:0000313" key="2">
    <source>
        <dbReference type="EMBL" id="SDY66131.1"/>
    </source>
</evidence>
<reference evidence="2 3" key="1">
    <citation type="submission" date="2016-10" db="EMBL/GenBank/DDBJ databases">
        <authorList>
            <person name="de Groot N.N."/>
        </authorList>
    </citation>
    <scope>NUCLEOTIDE SEQUENCE [LARGE SCALE GENOMIC DNA]</scope>
    <source>
        <strain evidence="2 3">DSM 24677</strain>
    </source>
</reference>
<dbReference type="OrthoDB" id="5377981at2"/>
<dbReference type="InterPro" id="IPR012338">
    <property type="entry name" value="Beta-lactam/transpept-like"/>
</dbReference>
<dbReference type="PANTHER" id="PTHR43283:SF3">
    <property type="entry name" value="BETA-LACTAMASE FAMILY PROTEIN (AFU_ORTHOLOGUE AFUA_5G07500)"/>
    <property type="match status" value="1"/>
</dbReference>
<evidence type="ECO:0000313" key="3">
    <source>
        <dbReference type="Proteomes" id="UP000199026"/>
    </source>
</evidence>
<protein>
    <submittedName>
        <fullName evidence="2">CubicO group peptidase, beta-lactamase class C family</fullName>
    </submittedName>
</protein>
<dbReference type="AlphaFoldDB" id="A0A1H3LP07"/>
<dbReference type="STRING" id="576131.SAMN05444486_10367"/>
<organism evidence="2 3">
    <name type="scientific">Lentibacter algarum</name>
    <dbReference type="NCBI Taxonomy" id="576131"/>
    <lineage>
        <taxon>Bacteria</taxon>
        <taxon>Pseudomonadati</taxon>
        <taxon>Pseudomonadota</taxon>
        <taxon>Alphaproteobacteria</taxon>
        <taxon>Rhodobacterales</taxon>
        <taxon>Roseobacteraceae</taxon>
        <taxon>Lentibacter</taxon>
    </lineage>
</organism>
<dbReference type="Gene3D" id="3.40.710.10">
    <property type="entry name" value="DD-peptidase/beta-lactamase superfamily"/>
    <property type="match status" value="1"/>
</dbReference>
<dbReference type="InterPro" id="IPR050789">
    <property type="entry name" value="Diverse_Enzym_Activities"/>
</dbReference>
<dbReference type="InterPro" id="IPR001466">
    <property type="entry name" value="Beta-lactam-related"/>
</dbReference>
<sequence length="393" mass="43093">MDNARLKRIEDWMRDYRKAGRYSGSSLLVYRHGEEAFFAADGLASVARGQAYERDTILRIYSMTKLVTTALLMMLVERGQVVLDTPVAQYLPEFGQMRALRQGATGEDQTDPARSPTLHELLTHTSGMTYGFNTGVVPEAYARRFSEIGLQDVTLEAWCKVLAELPLCFQPGTAWEYSVGIDVIGRVIEVITGETLAAVMQREIFDPLGMVDTGFDVPANKLARFADCYEKREGDPLALFDSAEDSRFSEGRVSLHAGGGGLVSTLDDYMRFGEMIRLGGALEGVRLLSPRTVRFMTSNHLKGDIASMGAESFAEMPMTGMGFGLGGAVVLDPARVRVQGSVGDFGWGGLASTYFWTDPVEQLSVVFFTQLIPSSSYSNRAELKALIHGALLD</sequence>
<name>A0A1H3LP07_9RHOB</name>
<dbReference type="Proteomes" id="UP000199026">
    <property type="component" value="Unassembled WGS sequence"/>
</dbReference>
<dbReference type="GeneID" id="78125025"/>
<keyword evidence="3" id="KW-1185">Reference proteome</keyword>
<dbReference type="SUPFAM" id="SSF56601">
    <property type="entry name" value="beta-lactamase/transpeptidase-like"/>
    <property type="match status" value="1"/>
</dbReference>
<dbReference type="EMBL" id="FNPR01000003">
    <property type="protein sequence ID" value="SDY66131.1"/>
    <property type="molecule type" value="Genomic_DNA"/>
</dbReference>